<dbReference type="Proteomes" id="UP001642540">
    <property type="component" value="Unassembled WGS sequence"/>
</dbReference>
<name>A0ABP1S2J9_9HEXA</name>
<reference evidence="1 2" key="1">
    <citation type="submission" date="2024-08" db="EMBL/GenBank/DDBJ databases">
        <authorList>
            <person name="Cucini C."/>
            <person name="Frati F."/>
        </authorList>
    </citation>
    <scope>NUCLEOTIDE SEQUENCE [LARGE SCALE GENOMIC DNA]</scope>
</reference>
<gene>
    <name evidence="1" type="ORF">ODALV1_LOCUS29049</name>
</gene>
<evidence type="ECO:0000313" key="2">
    <source>
        <dbReference type="Proteomes" id="UP001642540"/>
    </source>
</evidence>
<organism evidence="1 2">
    <name type="scientific">Orchesella dallaii</name>
    <dbReference type="NCBI Taxonomy" id="48710"/>
    <lineage>
        <taxon>Eukaryota</taxon>
        <taxon>Metazoa</taxon>
        <taxon>Ecdysozoa</taxon>
        <taxon>Arthropoda</taxon>
        <taxon>Hexapoda</taxon>
        <taxon>Collembola</taxon>
        <taxon>Entomobryomorpha</taxon>
        <taxon>Entomobryoidea</taxon>
        <taxon>Orchesellidae</taxon>
        <taxon>Orchesellinae</taxon>
        <taxon>Orchesella</taxon>
    </lineage>
</organism>
<evidence type="ECO:0000313" key="1">
    <source>
        <dbReference type="EMBL" id="CAL8142441.1"/>
    </source>
</evidence>
<protein>
    <recommendedName>
        <fullName evidence="3">ER-bound oxygenase mpaB/mpaB'/Rubber oxygenase catalytic domain-containing protein</fullName>
    </recommendedName>
</protein>
<evidence type="ECO:0008006" key="3">
    <source>
        <dbReference type="Google" id="ProtNLM"/>
    </source>
</evidence>
<dbReference type="PANTHER" id="PTHR37159:SF1">
    <property type="entry name" value="GH11867P"/>
    <property type="match status" value="1"/>
</dbReference>
<dbReference type="EMBL" id="CAXLJM020000148">
    <property type="protein sequence ID" value="CAL8142441.1"/>
    <property type="molecule type" value="Genomic_DNA"/>
</dbReference>
<comment type="caution">
    <text evidence="1">The sequence shown here is derived from an EMBL/GenBank/DDBJ whole genome shotgun (WGS) entry which is preliminary data.</text>
</comment>
<keyword evidence="2" id="KW-1185">Reference proteome</keyword>
<dbReference type="PANTHER" id="PTHR37159">
    <property type="entry name" value="GH11867P"/>
    <property type="match status" value="1"/>
</dbReference>
<proteinExistence type="predicted"/>
<sequence>MIIISEDTDTDYNEAAAIHSEEPEFHVFEEDNVQVQGDKIETAQMENTSNKSARESCDNDKVDDDLYTALITKAPYVPGDVSPLVPLDEIPWIDKSLIEHSISFHKKHLTQLILANTAALMFGFAVKPNSTVILRTGKLHNPELSFHRYLSTIQRIGKFFLFTIDEAKAFKAFDTVRKMHALASKKKMESASPSSVTETLDLAQNWKKELAHAMQADLKHIDTSAAPKDILTWDPAVPVSQFDMVITQFGFIGTMWLFPRVFGIKDRYEEMKGVIHVWAIYGRLLGIKDEFSICIKPDAQLYDKLFQNIVVESLKTMDETVVTIQSAFMEAFTKRIPFMTYKSMLYTGLQELEGYEGDNLWNLMSYWDKISVKILQLWMWSMRKSSIVRFCMNISTAMWIQFQFWMHLPTSLWE</sequence>
<accession>A0ABP1S2J9</accession>